<protein>
    <submittedName>
        <fullName evidence="1">Uncharacterized protein</fullName>
    </submittedName>
</protein>
<evidence type="ECO:0000313" key="2">
    <source>
        <dbReference type="Proteomes" id="UP001187315"/>
    </source>
</evidence>
<dbReference type="AlphaFoldDB" id="A0AA88T0K4"/>
<proteinExistence type="predicted"/>
<dbReference type="Proteomes" id="UP001187315">
    <property type="component" value="Unassembled WGS sequence"/>
</dbReference>
<comment type="caution">
    <text evidence="1">The sequence shown here is derived from an EMBL/GenBank/DDBJ whole genome shotgun (WGS) entry which is preliminary data.</text>
</comment>
<dbReference type="EMBL" id="JAVHJS010000005">
    <property type="protein sequence ID" value="KAK2857816.1"/>
    <property type="molecule type" value="Genomic_DNA"/>
</dbReference>
<keyword evidence="2" id="KW-1185">Reference proteome</keyword>
<evidence type="ECO:0000313" key="1">
    <source>
        <dbReference type="EMBL" id="KAK2857816.1"/>
    </source>
</evidence>
<gene>
    <name evidence="1" type="ORF">Q7C36_005735</name>
</gene>
<accession>A0AA88T0K4</accession>
<name>A0AA88T0K4_TACVA</name>
<sequence length="69" mass="7631">MLIRNKSQIRSSRNTACSKGFSRHRSISECPAAFGEVFCPLPFSCISCRSTLSPRNTECLAGDHEVEPL</sequence>
<reference evidence="1" key="1">
    <citation type="submission" date="2023-08" db="EMBL/GenBank/DDBJ databases">
        <title>Pelteobagrus vachellii genome.</title>
        <authorList>
            <person name="Liu H."/>
        </authorList>
    </citation>
    <scope>NUCLEOTIDE SEQUENCE</scope>
    <source>
        <strain evidence="1">PRFRI_2022a</strain>
        <tissue evidence="1">Muscle</tissue>
    </source>
</reference>
<organism evidence="1 2">
    <name type="scientific">Tachysurus vachellii</name>
    <name type="common">Darkbarbel catfish</name>
    <name type="synonym">Pelteobagrus vachellii</name>
    <dbReference type="NCBI Taxonomy" id="175792"/>
    <lineage>
        <taxon>Eukaryota</taxon>
        <taxon>Metazoa</taxon>
        <taxon>Chordata</taxon>
        <taxon>Craniata</taxon>
        <taxon>Vertebrata</taxon>
        <taxon>Euteleostomi</taxon>
        <taxon>Actinopterygii</taxon>
        <taxon>Neopterygii</taxon>
        <taxon>Teleostei</taxon>
        <taxon>Ostariophysi</taxon>
        <taxon>Siluriformes</taxon>
        <taxon>Bagridae</taxon>
        <taxon>Tachysurus</taxon>
    </lineage>
</organism>